<proteinExistence type="predicted"/>
<sequence>MDNKQALGYLLLACKELGLTKEEVHKLRREMYVQFDLKDPEEAEKFGHEWYYHLPD</sequence>
<organism evidence="1 2">
    <name type="scientific">Pelagirhabdus alkalitolerans</name>
    <dbReference type="NCBI Taxonomy" id="1612202"/>
    <lineage>
        <taxon>Bacteria</taxon>
        <taxon>Bacillati</taxon>
        <taxon>Bacillota</taxon>
        <taxon>Bacilli</taxon>
        <taxon>Bacillales</taxon>
        <taxon>Bacillaceae</taxon>
        <taxon>Pelagirhabdus</taxon>
    </lineage>
</organism>
<evidence type="ECO:0000313" key="1">
    <source>
        <dbReference type="EMBL" id="SDC60364.1"/>
    </source>
</evidence>
<dbReference type="RefSeq" id="WP_176759293.1">
    <property type="nucleotide sequence ID" value="NZ_FMYI01000013.1"/>
</dbReference>
<evidence type="ECO:0000313" key="2">
    <source>
        <dbReference type="Proteomes" id="UP000242949"/>
    </source>
</evidence>
<name>A0A1G6MYP7_9BACI</name>
<reference evidence="2" key="1">
    <citation type="submission" date="2016-09" db="EMBL/GenBank/DDBJ databases">
        <authorList>
            <person name="Varghese N."/>
            <person name="Submissions S."/>
        </authorList>
    </citation>
    <scope>NUCLEOTIDE SEQUENCE [LARGE SCALE GENOMIC DNA]</scope>
    <source>
        <strain evidence="2">S5</strain>
    </source>
</reference>
<gene>
    <name evidence="1" type="ORF">SAMN05421734_1135</name>
</gene>
<accession>A0A1G6MYP7</accession>
<dbReference type="Proteomes" id="UP000242949">
    <property type="component" value="Unassembled WGS sequence"/>
</dbReference>
<keyword evidence="2" id="KW-1185">Reference proteome</keyword>
<dbReference type="STRING" id="1612202.SAMN05421734_1135"/>
<protein>
    <submittedName>
        <fullName evidence="1">Uncharacterized protein</fullName>
    </submittedName>
</protein>
<dbReference type="AlphaFoldDB" id="A0A1G6MYP7"/>
<dbReference type="EMBL" id="FMYI01000013">
    <property type="protein sequence ID" value="SDC60364.1"/>
    <property type="molecule type" value="Genomic_DNA"/>
</dbReference>